<evidence type="ECO:0000259" key="2">
    <source>
        <dbReference type="PROSITE" id="PS50983"/>
    </source>
</evidence>
<feature type="transmembrane region" description="Helical" evidence="1">
    <location>
        <begin position="21"/>
        <end position="41"/>
    </location>
</feature>
<proteinExistence type="predicted"/>
<dbReference type="PANTHER" id="PTHR30535">
    <property type="entry name" value="VITAMIN B12-BINDING PROTEIN"/>
    <property type="match status" value="1"/>
</dbReference>
<accession>A0A7C3FC53</accession>
<gene>
    <name evidence="3" type="ORF">ENS19_02670</name>
</gene>
<sequence>MQQTLFALLMLMRNNEGIATIKAVAVLAIIMIAAIGASFTLKPTLASPSSQNTLVDLAGRTVTIPQSVNRIVVLQSYWAEISCTLGAAEKIVGIGKDVATSVFLPQYVTNKTNVGSLFSGINIETIVALNPDVVITDFGYGKAAETIQALESLNITVVALTASSFKDHLSAITIIGKVLKADLKAEALVNYLENQYSALISVSSKIPDSSKPRVLICNLDVWGQGLIYAYSNSSYGRAVVDAGGINVAYSEFPDQSSPKVNLEKILAWNPDIIIVTGRENSSLSNQLNLMEGTAWTQLKAYQEGKVYTLLNGAKDRASYYDWTPRMIVGLYQVAKIIHPDLYSGINATALAAFLMQNYYGYLNS</sequence>
<dbReference type="AlphaFoldDB" id="A0A7C3FC53"/>
<dbReference type="InterPro" id="IPR002491">
    <property type="entry name" value="ABC_transptr_periplasmic_BD"/>
</dbReference>
<keyword evidence="1" id="KW-0812">Transmembrane</keyword>
<dbReference type="PANTHER" id="PTHR30535:SF34">
    <property type="entry name" value="MOLYBDATE-BINDING PROTEIN MOLA"/>
    <property type="match status" value="1"/>
</dbReference>
<reference evidence="3" key="1">
    <citation type="journal article" date="2020" name="mSystems">
        <title>Genome- and Community-Level Interaction Insights into Carbon Utilization and Element Cycling Functions of Hydrothermarchaeota in Hydrothermal Sediment.</title>
        <authorList>
            <person name="Zhou Z."/>
            <person name="Liu Y."/>
            <person name="Xu W."/>
            <person name="Pan J."/>
            <person name="Luo Z.H."/>
            <person name="Li M."/>
        </authorList>
    </citation>
    <scope>NUCLEOTIDE SEQUENCE [LARGE SCALE GENOMIC DNA]</scope>
    <source>
        <strain evidence="3">SpSt-468</strain>
    </source>
</reference>
<dbReference type="EMBL" id="DSTX01000002">
    <property type="protein sequence ID" value="HFK20161.1"/>
    <property type="molecule type" value="Genomic_DNA"/>
</dbReference>
<comment type="caution">
    <text evidence="3">The sequence shown here is derived from an EMBL/GenBank/DDBJ whole genome shotgun (WGS) entry which is preliminary data.</text>
</comment>
<dbReference type="Gene3D" id="3.40.50.1980">
    <property type="entry name" value="Nitrogenase molybdenum iron protein domain"/>
    <property type="match status" value="2"/>
</dbReference>
<name>A0A7C3FC53_9CREN</name>
<dbReference type="SUPFAM" id="SSF53807">
    <property type="entry name" value="Helical backbone' metal receptor"/>
    <property type="match status" value="1"/>
</dbReference>
<evidence type="ECO:0000256" key="1">
    <source>
        <dbReference type="SAM" id="Phobius"/>
    </source>
</evidence>
<dbReference type="Pfam" id="PF01497">
    <property type="entry name" value="Peripla_BP_2"/>
    <property type="match status" value="1"/>
</dbReference>
<organism evidence="3">
    <name type="scientific">Candidatus Methanomethylicus mesodigestus</name>
    <dbReference type="NCBI Taxonomy" id="1867258"/>
    <lineage>
        <taxon>Archaea</taxon>
        <taxon>Thermoproteota</taxon>
        <taxon>Methanosuratincolia</taxon>
        <taxon>Candidatus Methanomethylicales</taxon>
        <taxon>Candidatus Methanomethylicaceae</taxon>
        <taxon>Candidatus Methanomethylicus</taxon>
    </lineage>
</organism>
<feature type="domain" description="Fe/B12 periplasmic-binding" evidence="2">
    <location>
        <begin position="70"/>
        <end position="341"/>
    </location>
</feature>
<protein>
    <submittedName>
        <fullName evidence="3">ABC transporter substrate-binding protein</fullName>
    </submittedName>
</protein>
<evidence type="ECO:0000313" key="3">
    <source>
        <dbReference type="EMBL" id="HFK20161.1"/>
    </source>
</evidence>
<dbReference type="InterPro" id="IPR050902">
    <property type="entry name" value="ABC_Transporter_SBP"/>
</dbReference>
<dbReference type="PROSITE" id="PS50983">
    <property type="entry name" value="FE_B12_PBP"/>
    <property type="match status" value="1"/>
</dbReference>
<keyword evidence="1" id="KW-1133">Transmembrane helix</keyword>
<keyword evidence="1" id="KW-0472">Membrane</keyword>